<reference evidence="1 2" key="1">
    <citation type="submission" date="2023-08" db="EMBL/GenBank/DDBJ databases">
        <authorList>
            <person name="Park J.-S."/>
        </authorList>
    </citation>
    <scope>NUCLEOTIDE SEQUENCE [LARGE SCALE GENOMIC DNA]</scope>
    <source>
        <strain evidence="1 2">2205BS29-5</strain>
    </source>
</reference>
<sequence>MRQQAGSCAGVPRDGAILSARLRLRGTDRLLSLTTSRIIDGRGIRRDCESHATPLVADSIFSGRGRIDPAAPWPP</sequence>
<organism evidence="1 2">
    <name type="scientific">Paracoccus spongiarum</name>
    <dbReference type="NCBI Taxonomy" id="3064387"/>
    <lineage>
        <taxon>Bacteria</taxon>
        <taxon>Pseudomonadati</taxon>
        <taxon>Pseudomonadota</taxon>
        <taxon>Alphaproteobacteria</taxon>
        <taxon>Rhodobacterales</taxon>
        <taxon>Paracoccaceae</taxon>
        <taxon>Paracoccus</taxon>
    </lineage>
</organism>
<dbReference type="EMBL" id="JAVAMQ010000021">
    <property type="protein sequence ID" value="MDP5308699.1"/>
    <property type="molecule type" value="Genomic_DNA"/>
</dbReference>
<protein>
    <submittedName>
        <fullName evidence="1">Uncharacterized protein</fullName>
    </submittedName>
</protein>
<comment type="caution">
    <text evidence="1">The sequence shown here is derived from an EMBL/GenBank/DDBJ whole genome shotgun (WGS) entry which is preliminary data.</text>
</comment>
<dbReference type="RefSeq" id="WP_305964538.1">
    <property type="nucleotide sequence ID" value="NZ_JAVAMQ010000021.1"/>
</dbReference>
<dbReference type="Proteomes" id="UP001224997">
    <property type="component" value="Unassembled WGS sequence"/>
</dbReference>
<proteinExistence type="predicted"/>
<evidence type="ECO:0000313" key="1">
    <source>
        <dbReference type="EMBL" id="MDP5308699.1"/>
    </source>
</evidence>
<accession>A0ABT9JFZ5</accession>
<keyword evidence="2" id="KW-1185">Reference proteome</keyword>
<evidence type="ECO:0000313" key="2">
    <source>
        <dbReference type="Proteomes" id="UP001224997"/>
    </source>
</evidence>
<name>A0ABT9JFZ5_9RHOB</name>
<gene>
    <name evidence="1" type="ORF">Q5Y72_16580</name>
</gene>